<feature type="domain" description="ParB-like N-terminal" evidence="2">
    <location>
        <begin position="36"/>
        <end position="135"/>
    </location>
</feature>
<sequence length="745" mass="79101">MSRHARTRIHRLEARSDVAQAQSTPPTTSVLTRSQRTVHLADLDIAPENLRYGEAADDEIPQLADTIAAAGLLQFPTVRPGRRREAAFMVLDGRRRLLALRLLRDAGVLGDDHPVEVFVETDRARQAAATVLTNTAVPVHVADVVVAIGRMLKSRLTVVAIARALGYGEVEIRRLAALSALPAVALEALKTGRLTLRQARLLARLKDADEQAELAQGALDGHGLPEWRITERLDAGRTTTRDPRCGLVTPALYAAAGGRTETDLFGERPPVLLDPDRLTQAWMKRTGEVAALLESEGLTVHLSAGPSPDLAEDLERLGYAYGGALSEASATLYREARERAQAAADVLEAEGVGDDVVARLEPLIRARIAQDQAGSGERVATVVVLRPSLRIGVEVECYGPAEAEPDDDAGFEADDEAAPEIWRRSQPAYAPPRAEAPEPETEGVTHALHAVRTDVATRGLIRALADAPDVALTALTARLFSVLAVRPSIGRSESALTVTASVFSPTGGRVIEALDGAVRERLDDRRRAWEASGQTLVAWVHGLAADDRLGLLAELTALSLDLREERTTLVRGSARAEAAELAALCEADVTRVWTPDAPFLQSHSKDQLLGMLAAMGASSEEVGRLKKTELVAWTADQAAERNWAPACLSWTAPPEDDAATEGAEPSGEADGPKAEPGSEGGEATACDEACDGADVEIGDDTGNETGGETGNEPGRDDDPDHGGLDGVGVFVVTPAGEAVLRNQAV</sequence>
<feature type="compositionally biased region" description="Basic and acidic residues" evidence="1">
    <location>
        <begin position="713"/>
        <end position="723"/>
    </location>
</feature>
<feature type="region of interest" description="Disordered" evidence="1">
    <location>
        <begin position="649"/>
        <end position="728"/>
    </location>
</feature>
<dbReference type="InterPro" id="IPR003115">
    <property type="entry name" value="ParB_N"/>
</dbReference>
<accession>A0A246KD61</accession>
<dbReference type="InterPro" id="IPR050336">
    <property type="entry name" value="Chromosome_partition/occlusion"/>
</dbReference>
<evidence type="ECO:0000313" key="3">
    <source>
        <dbReference type="EMBL" id="SPU46066.1"/>
    </source>
</evidence>
<organism evidence="3 4">
    <name type="scientific">Brevundimonas diminuta</name>
    <name type="common">Pseudomonas diminuta</name>
    <dbReference type="NCBI Taxonomy" id="293"/>
    <lineage>
        <taxon>Bacteria</taxon>
        <taxon>Pseudomonadati</taxon>
        <taxon>Pseudomonadota</taxon>
        <taxon>Alphaproteobacteria</taxon>
        <taxon>Caulobacterales</taxon>
        <taxon>Caulobacteraceae</taxon>
        <taxon>Brevundimonas</taxon>
    </lineage>
</organism>
<evidence type="ECO:0000313" key="4">
    <source>
        <dbReference type="Proteomes" id="UP000250358"/>
    </source>
</evidence>
<dbReference type="InterPro" id="IPR036086">
    <property type="entry name" value="ParB/Sulfiredoxin_sf"/>
</dbReference>
<dbReference type="InterPro" id="IPR041468">
    <property type="entry name" value="HTH_ParB/Spo0J"/>
</dbReference>
<dbReference type="EMBL" id="UAQM01000027">
    <property type="protein sequence ID" value="SPU46066.1"/>
    <property type="molecule type" value="Genomic_DNA"/>
</dbReference>
<dbReference type="Gene3D" id="1.10.10.2830">
    <property type="match status" value="1"/>
</dbReference>
<proteinExistence type="predicted"/>
<evidence type="ECO:0000256" key="1">
    <source>
        <dbReference type="SAM" id="MobiDB-lite"/>
    </source>
</evidence>
<evidence type="ECO:0000259" key="2">
    <source>
        <dbReference type="SMART" id="SM00470"/>
    </source>
</evidence>
<dbReference type="RefSeq" id="WP_003164937.1">
    <property type="nucleotide sequence ID" value="NZ_CP140006.1"/>
</dbReference>
<dbReference type="GeneID" id="56577033"/>
<dbReference type="Proteomes" id="UP000250358">
    <property type="component" value="Unassembled WGS sequence"/>
</dbReference>
<dbReference type="SUPFAM" id="SSF109709">
    <property type="entry name" value="KorB DNA-binding domain-like"/>
    <property type="match status" value="1"/>
</dbReference>
<dbReference type="SUPFAM" id="SSF110849">
    <property type="entry name" value="ParB/Sulfiredoxin"/>
    <property type="match status" value="1"/>
</dbReference>
<protein>
    <submittedName>
        <fullName evidence="3">Plasmid partitioning protein</fullName>
    </submittedName>
</protein>
<dbReference type="AlphaFoldDB" id="A0A246KD61"/>
<dbReference type="GO" id="GO:0007059">
    <property type="term" value="P:chromosome segregation"/>
    <property type="evidence" value="ECO:0007669"/>
    <property type="project" value="TreeGrafter"/>
</dbReference>
<feature type="compositionally biased region" description="Acidic residues" evidence="1">
    <location>
        <begin position="688"/>
        <end position="702"/>
    </location>
</feature>
<dbReference type="GO" id="GO:0005694">
    <property type="term" value="C:chromosome"/>
    <property type="evidence" value="ECO:0007669"/>
    <property type="project" value="TreeGrafter"/>
</dbReference>
<reference evidence="3 4" key="1">
    <citation type="submission" date="2018-06" db="EMBL/GenBank/DDBJ databases">
        <authorList>
            <consortium name="Pathogen Informatics"/>
            <person name="Doyle S."/>
        </authorList>
    </citation>
    <scope>NUCLEOTIDE SEQUENCE [LARGE SCALE GENOMIC DNA]</scope>
    <source>
        <strain evidence="3 4">NCTC11165</strain>
    </source>
</reference>
<dbReference type="Pfam" id="PF17762">
    <property type="entry name" value="HTH_ParB"/>
    <property type="match status" value="1"/>
</dbReference>
<name>A0A246KD61_BREDI</name>
<dbReference type="PANTHER" id="PTHR33375">
    <property type="entry name" value="CHROMOSOME-PARTITIONING PROTEIN PARB-RELATED"/>
    <property type="match status" value="1"/>
</dbReference>
<dbReference type="SMART" id="SM00470">
    <property type="entry name" value="ParB"/>
    <property type="match status" value="1"/>
</dbReference>
<gene>
    <name evidence="3" type="ORF">NCTC11165_02392</name>
</gene>
<dbReference type="PANTHER" id="PTHR33375:SF7">
    <property type="entry name" value="CHROMOSOME 2-PARTITIONING PROTEIN PARB-RELATED"/>
    <property type="match status" value="1"/>
</dbReference>
<dbReference type="Gene3D" id="3.90.1530.30">
    <property type="match status" value="1"/>
</dbReference>